<dbReference type="EMBL" id="JAWDGP010001802">
    <property type="protein sequence ID" value="KAK3788036.1"/>
    <property type="molecule type" value="Genomic_DNA"/>
</dbReference>
<gene>
    <name evidence="1" type="ORF">RRG08_051110</name>
</gene>
<keyword evidence="2" id="KW-1185">Reference proteome</keyword>
<evidence type="ECO:0000313" key="1">
    <source>
        <dbReference type="EMBL" id="KAK3788036.1"/>
    </source>
</evidence>
<accession>A0AAE1AJ03</accession>
<dbReference type="AlphaFoldDB" id="A0AAE1AJ03"/>
<organism evidence="1 2">
    <name type="scientific">Elysia crispata</name>
    <name type="common">lettuce slug</name>
    <dbReference type="NCBI Taxonomy" id="231223"/>
    <lineage>
        <taxon>Eukaryota</taxon>
        <taxon>Metazoa</taxon>
        <taxon>Spiralia</taxon>
        <taxon>Lophotrochozoa</taxon>
        <taxon>Mollusca</taxon>
        <taxon>Gastropoda</taxon>
        <taxon>Heterobranchia</taxon>
        <taxon>Euthyneura</taxon>
        <taxon>Panpulmonata</taxon>
        <taxon>Sacoglossa</taxon>
        <taxon>Placobranchoidea</taxon>
        <taxon>Plakobranchidae</taxon>
        <taxon>Elysia</taxon>
    </lineage>
</organism>
<name>A0AAE1AJ03_9GAST</name>
<proteinExistence type="predicted"/>
<comment type="caution">
    <text evidence="1">The sequence shown here is derived from an EMBL/GenBank/DDBJ whole genome shotgun (WGS) entry which is preliminary data.</text>
</comment>
<dbReference type="Proteomes" id="UP001283361">
    <property type="component" value="Unassembled WGS sequence"/>
</dbReference>
<reference evidence="1" key="1">
    <citation type="journal article" date="2023" name="G3 (Bethesda)">
        <title>A reference genome for the long-term kleptoplast-retaining sea slug Elysia crispata morphotype clarki.</title>
        <authorList>
            <person name="Eastman K.E."/>
            <person name="Pendleton A.L."/>
            <person name="Shaikh M.A."/>
            <person name="Suttiyut T."/>
            <person name="Ogas R."/>
            <person name="Tomko P."/>
            <person name="Gavelis G."/>
            <person name="Widhalm J.R."/>
            <person name="Wisecaver J.H."/>
        </authorList>
    </citation>
    <scope>NUCLEOTIDE SEQUENCE</scope>
    <source>
        <strain evidence="1">ECLA1</strain>
    </source>
</reference>
<sequence length="90" mass="10290">MDKESGSKVYTDMSTAVVDREDSDMNIDSWDPSQAGVDTSRLPLGLHRHVNNCCRSRGLRYEHRQLGPESSWCRYLSLITRSTQTCQQLL</sequence>
<protein>
    <submittedName>
        <fullName evidence="1">Uncharacterized protein</fullName>
    </submittedName>
</protein>
<evidence type="ECO:0000313" key="2">
    <source>
        <dbReference type="Proteomes" id="UP001283361"/>
    </source>
</evidence>